<dbReference type="Pfam" id="PF00117">
    <property type="entry name" value="GATase"/>
    <property type="match status" value="1"/>
</dbReference>
<dbReference type="InterPro" id="IPR044992">
    <property type="entry name" value="ChyE-like"/>
</dbReference>
<feature type="domain" description="Glutamine amidotransferase" evidence="1">
    <location>
        <begin position="82"/>
        <end position="248"/>
    </location>
</feature>
<accession>A0A8J9TPC5</accession>
<proteinExistence type="predicted"/>
<dbReference type="PROSITE" id="PS51273">
    <property type="entry name" value="GATASE_TYPE_1"/>
    <property type="match status" value="1"/>
</dbReference>
<protein>
    <recommendedName>
        <fullName evidence="1">Glutamine amidotransferase domain-containing protein</fullName>
    </recommendedName>
</protein>
<dbReference type="CDD" id="cd01741">
    <property type="entry name" value="GATase1_1"/>
    <property type="match status" value="1"/>
</dbReference>
<dbReference type="Gene3D" id="3.40.50.880">
    <property type="match status" value="1"/>
</dbReference>
<dbReference type="PANTHER" id="PTHR42695:SF5">
    <property type="entry name" value="GLUTAMINE AMIDOTRANSFERASE YLR126C-RELATED"/>
    <property type="match status" value="1"/>
</dbReference>
<sequence>MREDVTNWNEPPPEDPTFLERIVGDSTADDVRCLRFAMLGCEPNVPYGPIDHTAQLFMDLFSKAALATRPKSCWRIAVKTFDVQKFQYPKDQEEWDSFDGVWIPGSFASAYDRKDWIDQLCETIQQEIVSRERKTLGICFGHQILAHSFPDGTATPVPTGARAGRYVMSTTPEGWSMLGGKDSFDLYFTHGDMVEKLPSNAVSLGGSEAIPIQAAAYFRKNEQSSLETLAPASLYAISFQAHPEFATSKDLGVYRTLELIMDAMQQRGSLTMDERLAAGEDAHKSYQAVQEDNVQIMVSVGKLLGWLPPDES</sequence>
<dbReference type="SUPFAM" id="SSF52317">
    <property type="entry name" value="Class I glutamine amidotransferase-like"/>
    <property type="match status" value="1"/>
</dbReference>
<name>A0A8J9TPC5_PHATR</name>
<organism evidence="2">
    <name type="scientific">Phaeodactylum tricornutum</name>
    <name type="common">Diatom</name>
    <dbReference type="NCBI Taxonomy" id="2850"/>
    <lineage>
        <taxon>Eukaryota</taxon>
        <taxon>Sar</taxon>
        <taxon>Stramenopiles</taxon>
        <taxon>Ochrophyta</taxon>
        <taxon>Bacillariophyta</taxon>
        <taxon>Bacillariophyceae</taxon>
        <taxon>Bacillariophycidae</taxon>
        <taxon>Naviculales</taxon>
        <taxon>Phaeodactylaceae</taxon>
        <taxon>Phaeodactylum</taxon>
    </lineage>
</organism>
<gene>
    <name evidence="2" type="ORF">PTTT1_LOCUS54252</name>
</gene>
<dbReference type="PANTHER" id="PTHR42695">
    <property type="entry name" value="GLUTAMINE AMIDOTRANSFERASE YLR126C-RELATED"/>
    <property type="match status" value="1"/>
</dbReference>
<dbReference type="EMBL" id="OU594950">
    <property type="protein sequence ID" value="CAG9294305.1"/>
    <property type="molecule type" value="Genomic_DNA"/>
</dbReference>
<reference evidence="2" key="1">
    <citation type="submission" date="2022-02" db="EMBL/GenBank/DDBJ databases">
        <authorList>
            <person name="Giguere J D."/>
        </authorList>
    </citation>
    <scope>NUCLEOTIDE SEQUENCE</scope>
    <source>
        <strain evidence="2">CCAP 1055/1</strain>
    </source>
</reference>
<dbReference type="GO" id="GO:0005829">
    <property type="term" value="C:cytosol"/>
    <property type="evidence" value="ECO:0007669"/>
    <property type="project" value="TreeGrafter"/>
</dbReference>
<evidence type="ECO:0000259" key="1">
    <source>
        <dbReference type="Pfam" id="PF00117"/>
    </source>
</evidence>
<dbReference type="InterPro" id="IPR017926">
    <property type="entry name" value="GATASE"/>
</dbReference>
<dbReference type="AlphaFoldDB" id="A0A8J9TPC5"/>
<dbReference type="InterPro" id="IPR029062">
    <property type="entry name" value="Class_I_gatase-like"/>
</dbReference>
<dbReference type="Proteomes" id="UP000836788">
    <property type="component" value="Chromosome 9"/>
</dbReference>
<evidence type="ECO:0000313" key="2">
    <source>
        <dbReference type="EMBL" id="CAG9294305.1"/>
    </source>
</evidence>